<protein>
    <submittedName>
        <fullName evidence="5">AraC family transcriptional regulator</fullName>
    </submittedName>
</protein>
<gene>
    <name evidence="5" type="ORF">Q2T41_02640</name>
</gene>
<dbReference type="SUPFAM" id="SSF51182">
    <property type="entry name" value="RmlC-like cupins"/>
    <property type="match status" value="1"/>
</dbReference>
<dbReference type="InterPro" id="IPR009057">
    <property type="entry name" value="Homeodomain-like_sf"/>
</dbReference>
<proteinExistence type="predicted"/>
<name>A0ABT8RKZ0_9FLAO</name>
<comment type="caution">
    <text evidence="5">The sequence shown here is derived from an EMBL/GenBank/DDBJ whole genome shotgun (WGS) entry which is preliminary data.</text>
</comment>
<evidence type="ECO:0000256" key="1">
    <source>
        <dbReference type="ARBA" id="ARBA00023015"/>
    </source>
</evidence>
<dbReference type="CDD" id="cd06976">
    <property type="entry name" value="cupin_MtlR-like_N"/>
    <property type="match status" value="1"/>
</dbReference>
<keyword evidence="1" id="KW-0805">Transcription regulation</keyword>
<dbReference type="Proteomes" id="UP001168579">
    <property type="component" value="Unassembled WGS sequence"/>
</dbReference>
<dbReference type="InterPro" id="IPR011051">
    <property type="entry name" value="RmlC_Cupin_sf"/>
</dbReference>
<dbReference type="Gene3D" id="2.60.120.10">
    <property type="entry name" value="Jelly Rolls"/>
    <property type="match status" value="1"/>
</dbReference>
<keyword evidence="3" id="KW-0804">Transcription</keyword>
<dbReference type="EMBL" id="JAUKUC010000001">
    <property type="protein sequence ID" value="MDO1511564.1"/>
    <property type="molecule type" value="Genomic_DNA"/>
</dbReference>
<dbReference type="InterPro" id="IPR018060">
    <property type="entry name" value="HTH_AraC"/>
</dbReference>
<dbReference type="InterPro" id="IPR014710">
    <property type="entry name" value="RmlC-like_jellyroll"/>
</dbReference>
<dbReference type="RefSeq" id="WP_089259914.1">
    <property type="nucleotide sequence ID" value="NZ_JAUKUC010000001.1"/>
</dbReference>
<dbReference type="PANTHER" id="PTHR43280:SF27">
    <property type="entry name" value="TRANSCRIPTIONAL REGULATOR MTLR"/>
    <property type="match status" value="1"/>
</dbReference>
<evidence type="ECO:0000313" key="6">
    <source>
        <dbReference type="Proteomes" id="UP001168579"/>
    </source>
</evidence>
<keyword evidence="2" id="KW-0238">DNA-binding</keyword>
<dbReference type="SMART" id="SM00342">
    <property type="entry name" value="HTH_ARAC"/>
    <property type="match status" value="1"/>
</dbReference>
<dbReference type="PANTHER" id="PTHR43280">
    <property type="entry name" value="ARAC-FAMILY TRANSCRIPTIONAL REGULATOR"/>
    <property type="match status" value="1"/>
</dbReference>
<evidence type="ECO:0000256" key="3">
    <source>
        <dbReference type="ARBA" id="ARBA00023163"/>
    </source>
</evidence>
<evidence type="ECO:0000259" key="4">
    <source>
        <dbReference type="PROSITE" id="PS01124"/>
    </source>
</evidence>
<dbReference type="Pfam" id="PF12833">
    <property type="entry name" value="HTH_18"/>
    <property type="match status" value="1"/>
</dbReference>
<evidence type="ECO:0000313" key="5">
    <source>
        <dbReference type="EMBL" id="MDO1511564.1"/>
    </source>
</evidence>
<accession>A0ABT8RKZ0</accession>
<sequence>MKLHLLNRTSELNRSLTINREVKSNFLRVWHYHPEIELVHVVKSSGTRFIGDNIERFTGGDLVLIGKNIPHMWLNDDAYFEEGSGLSAEAISVHFLKNFLGDDFLEVPEMNKISQLLDRAELGIKFIDVEDGIIHKIKELNELRPIDQIIRLLDILALLADHEHYELLSSLGYLDSFRRTENKRLDQIYEFIYENFNSQISACDVADKIGMNKSAFSRYFKKVHRKSFTKYLNEMRIGYACKLMLNDEESITGIAFLSGFNNISNFNRQFKIIKGITPTEFISKYK</sequence>
<reference evidence="5" key="2">
    <citation type="submission" date="2023-06" db="EMBL/GenBank/DDBJ databases">
        <authorList>
            <person name="Lucena T."/>
            <person name="Sun Q."/>
        </authorList>
    </citation>
    <scope>NUCLEOTIDE SEQUENCE</scope>
    <source>
        <strain evidence="5">CECT 8869</strain>
    </source>
</reference>
<dbReference type="PROSITE" id="PS01124">
    <property type="entry name" value="HTH_ARAC_FAMILY_2"/>
    <property type="match status" value="1"/>
</dbReference>
<dbReference type="Gene3D" id="1.10.10.60">
    <property type="entry name" value="Homeodomain-like"/>
    <property type="match status" value="2"/>
</dbReference>
<dbReference type="SUPFAM" id="SSF46689">
    <property type="entry name" value="Homeodomain-like"/>
    <property type="match status" value="2"/>
</dbReference>
<evidence type="ECO:0000256" key="2">
    <source>
        <dbReference type="ARBA" id="ARBA00023125"/>
    </source>
</evidence>
<reference evidence="5" key="1">
    <citation type="journal article" date="2014" name="Int. J. Syst. Evol. Microbiol.">
        <title>Complete genome of a new Firmicutes species belonging to the dominant human colonic microbiota ('Ruminococcus bicirculans') reveals two chromosomes and a selective capacity to utilize plant glucans.</title>
        <authorList>
            <consortium name="NISC Comparative Sequencing Program"/>
            <person name="Wegmann U."/>
            <person name="Louis P."/>
            <person name="Goesmann A."/>
            <person name="Henrissat B."/>
            <person name="Duncan S.H."/>
            <person name="Flint H.J."/>
        </authorList>
    </citation>
    <scope>NUCLEOTIDE SEQUENCE</scope>
    <source>
        <strain evidence="5">CECT 8869</strain>
    </source>
</reference>
<feature type="domain" description="HTH araC/xylS-type" evidence="4">
    <location>
        <begin position="186"/>
        <end position="284"/>
    </location>
</feature>
<keyword evidence="6" id="KW-1185">Reference proteome</keyword>
<organism evidence="5 6">
    <name type="scientific">Maribacter confluentis</name>
    <dbReference type="NCBI Taxonomy" id="1656093"/>
    <lineage>
        <taxon>Bacteria</taxon>
        <taxon>Pseudomonadati</taxon>
        <taxon>Bacteroidota</taxon>
        <taxon>Flavobacteriia</taxon>
        <taxon>Flavobacteriales</taxon>
        <taxon>Flavobacteriaceae</taxon>
        <taxon>Maribacter</taxon>
    </lineage>
</organism>